<dbReference type="InterPro" id="IPR011010">
    <property type="entry name" value="DNA_brk_join_enz"/>
</dbReference>
<keyword evidence="5" id="KW-1185">Reference proteome</keyword>
<evidence type="ECO:0000313" key="5">
    <source>
        <dbReference type="Proteomes" id="UP000008850"/>
    </source>
</evidence>
<dbReference type="EMBL" id="CP003075">
    <property type="protein sequence ID" value="AEQ53872.1"/>
    <property type="molecule type" value="Genomic_DNA"/>
</dbReference>
<dbReference type="SUPFAM" id="SSF56349">
    <property type="entry name" value="DNA breaking-rejoining enzymes"/>
    <property type="match status" value="1"/>
</dbReference>
<accession>G4RDW0</accession>
<keyword evidence="1" id="KW-0233">DNA recombination</keyword>
<dbReference type="Proteomes" id="UP000008850">
    <property type="component" value="Chromosome"/>
</dbReference>
<dbReference type="AlphaFoldDB" id="G4RDW0"/>
<dbReference type="eggNOG" id="COG0582">
    <property type="taxonomic scope" value="Bacteria"/>
</dbReference>
<dbReference type="Pfam" id="PF20172">
    <property type="entry name" value="DUF6538"/>
    <property type="match status" value="1"/>
</dbReference>
<dbReference type="CDD" id="cd01184">
    <property type="entry name" value="INT_C_like_1"/>
    <property type="match status" value="1"/>
</dbReference>
<evidence type="ECO:0000256" key="2">
    <source>
        <dbReference type="SAM" id="MobiDB-lite"/>
    </source>
</evidence>
<dbReference type="STRING" id="1082931.KKY_3890"/>
<gene>
    <name evidence="4" type="ordered locus">KKY_3890</name>
</gene>
<feature type="domain" description="DUF6538" evidence="3">
    <location>
        <begin position="8"/>
        <end position="60"/>
    </location>
</feature>
<dbReference type="GO" id="GO:0015074">
    <property type="term" value="P:DNA integration"/>
    <property type="evidence" value="ECO:0007669"/>
    <property type="project" value="InterPro"/>
</dbReference>
<evidence type="ECO:0000256" key="1">
    <source>
        <dbReference type="ARBA" id="ARBA00023172"/>
    </source>
</evidence>
<dbReference type="HOGENOM" id="CLU_455496_0_0_5"/>
<dbReference type="Gene3D" id="1.10.443.10">
    <property type="entry name" value="Intergrase catalytic core"/>
    <property type="match status" value="1"/>
</dbReference>
<dbReference type="GO" id="GO:0006310">
    <property type="term" value="P:DNA recombination"/>
    <property type="evidence" value="ECO:0007669"/>
    <property type="project" value="UniProtKB-KW"/>
</dbReference>
<dbReference type="KEGG" id="phl:KKY_3890"/>
<organism evidence="4 5">
    <name type="scientific">Pelagibacterium halotolerans (strain DSM 22347 / JCM 15775 / CGMCC 1.7692 / B2)</name>
    <dbReference type="NCBI Taxonomy" id="1082931"/>
    <lineage>
        <taxon>Bacteria</taxon>
        <taxon>Pseudomonadati</taxon>
        <taxon>Pseudomonadota</taxon>
        <taxon>Alphaproteobacteria</taxon>
        <taxon>Hyphomicrobiales</taxon>
        <taxon>Devosiaceae</taxon>
        <taxon>Pelagibacterium</taxon>
    </lineage>
</organism>
<feature type="compositionally biased region" description="Polar residues" evidence="2">
    <location>
        <begin position="192"/>
        <end position="205"/>
    </location>
</feature>
<dbReference type="RefSeq" id="WP_014133016.1">
    <property type="nucleotide sequence ID" value="NC_016078.1"/>
</dbReference>
<sequence length="599" mass="67989">MAAKCAYVEKVGAVYYVRKRIPRAWIGQVRGDVLRLSLRTKDRAEALKWGLEALAVFEDLLRMAPEEALKHLTQRLIDEQMLRPEEMTGADLVRRRALGSVGSKIIRRAREELRLGENLDGIYAELVHLNRATVEGEAYYDRLPDDRKTQDSATIRKLAEIDVSGFQAVLDELGGTVLSKPVPGKPVPTEPSQPRSAAIKATTSDEAIASDDGHPIYTLRYLMEHYFKHDGKNTGADNRSNIERAVKLFEDLCPEVRTLAAPRIPLTFWDRLYEFVQEIPKAQGRATPDNIVKFTRAVQAEGANYRRLSRTTLNSNYLGAITRIARYGQKKRLYSWQAPPLIIPQSKRATKSKGKAPFSPEEVAAVMSCPVYTGSASRRLRYSPGHEIFADDHIYWAPLIAAHTGMRVTEVGLLRFEQMQTWFGRQTFVLEIAEAEENTNGIVGYKTGNALRRIPLHRQLVEIGFLDFWNHQKALHDRPFPAWTQHVKGGSVGEPEIHFEADFFNAHRLKWDVPAHRQHKLSFHSFRGFFIQACHSAGVNPYTILKWVGHDDDTEARTSEVHRGYMSDDLTSEEVEAIDAVQVPIGRVKSFADWLKSRR</sequence>
<name>G4RDW0_PELHB</name>
<feature type="region of interest" description="Disordered" evidence="2">
    <location>
        <begin position="180"/>
        <end position="205"/>
    </location>
</feature>
<dbReference type="InterPro" id="IPR013762">
    <property type="entry name" value="Integrase-like_cat_sf"/>
</dbReference>
<evidence type="ECO:0000259" key="3">
    <source>
        <dbReference type="Pfam" id="PF20172"/>
    </source>
</evidence>
<reference evidence="4 5" key="1">
    <citation type="journal article" date="2012" name="J. Bacteriol.">
        <title>Complete genome sequence of Pelagibacterium halotolerans B2T.</title>
        <authorList>
            <person name="Huo Y.Y."/>
            <person name="Cheng H."/>
            <person name="Han X.F."/>
            <person name="Jiang X.W."/>
            <person name="Sun C."/>
            <person name="Zhang X.Q."/>
            <person name="Zhu X.F."/>
            <person name="Liu Y.F."/>
            <person name="Li P.F."/>
            <person name="Ni P.X."/>
            <person name="Wu M."/>
        </authorList>
    </citation>
    <scope>NUCLEOTIDE SEQUENCE [LARGE SCALE GENOMIC DNA]</scope>
    <source>
        <strain evidence="5">DSM 22347 / JCM 15775 / CGMCC 1.7692 / B2</strain>
    </source>
</reference>
<proteinExistence type="predicted"/>
<dbReference type="InterPro" id="IPR046668">
    <property type="entry name" value="DUF6538"/>
</dbReference>
<protein>
    <submittedName>
        <fullName evidence="4">Putative integrase/resolvase recombinase protein</fullName>
    </submittedName>
</protein>
<evidence type="ECO:0000313" key="4">
    <source>
        <dbReference type="EMBL" id="AEQ53872.1"/>
    </source>
</evidence>
<dbReference type="PATRIC" id="fig|1082931.4.peg.3841"/>
<dbReference type="GO" id="GO:0003677">
    <property type="term" value="F:DNA binding"/>
    <property type="evidence" value="ECO:0007669"/>
    <property type="project" value="InterPro"/>
</dbReference>